<dbReference type="AlphaFoldDB" id="A0A395H433"/>
<dbReference type="VEuPathDB" id="FungiDB:BO80DRAFT_424122"/>
<evidence type="ECO:0000313" key="1">
    <source>
        <dbReference type="EMBL" id="RAL02209.1"/>
    </source>
</evidence>
<name>A0A395H433_9EURO</name>
<dbReference type="STRING" id="1448316.A0A395H433"/>
<accession>A0A395H433</accession>
<organism evidence="1 2">
    <name type="scientific">Aspergillus ibericus CBS 121593</name>
    <dbReference type="NCBI Taxonomy" id="1448316"/>
    <lineage>
        <taxon>Eukaryota</taxon>
        <taxon>Fungi</taxon>
        <taxon>Dikarya</taxon>
        <taxon>Ascomycota</taxon>
        <taxon>Pezizomycotina</taxon>
        <taxon>Eurotiomycetes</taxon>
        <taxon>Eurotiomycetidae</taxon>
        <taxon>Eurotiales</taxon>
        <taxon>Aspergillaceae</taxon>
        <taxon>Aspergillus</taxon>
        <taxon>Aspergillus subgen. Circumdati</taxon>
    </lineage>
</organism>
<reference evidence="1 2" key="1">
    <citation type="submission" date="2018-02" db="EMBL/GenBank/DDBJ databases">
        <title>The genomes of Aspergillus section Nigri reveals drivers in fungal speciation.</title>
        <authorList>
            <consortium name="DOE Joint Genome Institute"/>
            <person name="Vesth T.C."/>
            <person name="Nybo J."/>
            <person name="Theobald S."/>
            <person name="Brandl J."/>
            <person name="Frisvad J.C."/>
            <person name="Nielsen K.F."/>
            <person name="Lyhne E.K."/>
            <person name="Kogle M.E."/>
            <person name="Kuo A."/>
            <person name="Riley R."/>
            <person name="Clum A."/>
            <person name="Nolan M."/>
            <person name="Lipzen A."/>
            <person name="Salamov A."/>
            <person name="Henrissat B."/>
            <person name="Wiebenga A."/>
            <person name="De vries R.P."/>
            <person name="Grigoriev I.V."/>
            <person name="Mortensen U.H."/>
            <person name="Andersen M.R."/>
            <person name="Baker S.E."/>
        </authorList>
    </citation>
    <scope>NUCLEOTIDE SEQUENCE [LARGE SCALE GENOMIC DNA]</scope>
    <source>
        <strain evidence="1 2">CBS 121593</strain>
    </source>
</reference>
<keyword evidence="2" id="KW-1185">Reference proteome</keyword>
<dbReference type="EMBL" id="KZ824432">
    <property type="protein sequence ID" value="RAL02209.1"/>
    <property type="molecule type" value="Genomic_DNA"/>
</dbReference>
<protein>
    <submittedName>
        <fullName evidence="1">Uncharacterized protein</fullName>
    </submittedName>
</protein>
<proteinExistence type="predicted"/>
<dbReference type="Proteomes" id="UP000249402">
    <property type="component" value="Unassembled WGS sequence"/>
</dbReference>
<gene>
    <name evidence="1" type="ORF">BO80DRAFT_424122</name>
</gene>
<dbReference type="RefSeq" id="XP_025576536.1">
    <property type="nucleotide sequence ID" value="XM_025719202.1"/>
</dbReference>
<sequence>MAAVVIVTLNARRASDSPFATPISPPRLMANCNANVVAAMKDSECAEPSFCRRLE</sequence>
<dbReference type="GeneID" id="37224067"/>
<evidence type="ECO:0000313" key="2">
    <source>
        <dbReference type="Proteomes" id="UP000249402"/>
    </source>
</evidence>